<feature type="region of interest" description="Disordered" evidence="1">
    <location>
        <begin position="1"/>
        <end position="35"/>
    </location>
</feature>
<name>A0A7S2W593_9STRA</name>
<feature type="compositionally biased region" description="Basic residues" evidence="1">
    <location>
        <begin position="1"/>
        <end position="15"/>
    </location>
</feature>
<organism evidence="2">
    <name type="scientific">Mucochytrium quahogii</name>
    <dbReference type="NCBI Taxonomy" id="96639"/>
    <lineage>
        <taxon>Eukaryota</taxon>
        <taxon>Sar</taxon>
        <taxon>Stramenopiles</taxon>
        <taxon>Bigyra</taxon>
        <taxon>Labyrinthulomycetes</taxon>
        <taxon>Thraustochytrida</taxon>
        <taxon>Thraustochytriidae</taxon>
        <taxon>Mucochytrium</taxon>
    </lineage>
</organism>
<accession>A0A7S2W593</accession>
<evidence type="ECO:0000313" key="2">
    <source>
        <dbReference type="EMBL" id="CAD9668231.1"/>
    </source>
</evidence>
<dbReference type="AlphaFoldDB" id="A0A7S2W593"/>
<proteinExistence type="predicted"/>
<reference evidence="2" key="1">
    <citation type="submission" date="2021-01" db="EMBL/GenBank/DDBJ databases">
        <authorList>
            <person name="Corre E."/>
            <person name="Pelletier E."/>
            <person name="Niang G."/>
            <person name="Scheremetjew M."/>
            <person name="Finn R."/>
            <person name="Kale V."/>
            <person name="Holt S."/>
            <person name="Cochrane G."/>
            <person name="Meng A."/>
            <person name="Brown T."/>
            <person name="Cohen L."/>
        </authorList>
    </citation>
    <scope>NUCLEOTIDE SEQUENCE</scope>
    <source>
        <strain evidence="2">NY070348D</strain>
    </source>
</reference>
<sequence>MTRRKSQRSHKRKSLGLRAIPESEELPLTGGKNYNTRAAGRKFGVDVTNIQGKLFLDTPSPEPKKETLEVVRHVADTPEDLLRARENAELTICNMNAAGAASRAVLVNSTRFGSSDSGDVSGDVGVETDDVIEYETECEASKENIEVTETGIVEHVRTNQKQVSSPVETQVSTRRATVTPSYSHGAWEVRDFFGEFVCDLGESRLYKISARQFVDNIPPWYEQRPLREARAKLIAEEQMDLPRIHFMGVLTVFNYAHLERANSVVKQEVGLIDGQHRQRAMKILLETFKVPDFFVLMQVYPVKCNLDVSELFLNVNLGESVLTMDKLPSSVQDIVHRLNQSVSEACDKLQAAYPKMFSPKTNCKRPNVNIDGLRDKIYSRLIEVMDKESQGRLDAQELFDKIIKVNNTLAEIPEEKWPKERRRNFKKARENGFFLGMEPLWIEQLVPLIQNPEVNP</sequence>
<evidence type="ECO:0000256" key="1">
    <source>
        <dbReference type="SAM" id="MobiDB-lite"/>
    </source>
</evidence>
<dbReference type="EMBL" id="HBHK01003979">
    <property type="protein sequence ID" value="CAD9668231.1"/>
    <property type="molecule type" value="Transcribed_RNA"/>
</dbReference>
<protein>
    <submittedName>
        <fullName evidence="2">Uncharacterized protein</fullName>
    </submittedName>
</protein>
<gene>
    <name evidence="2" type="ORF">QSP1433_LOCUS2359</name>
</gene>